<proteinExistence type="predicted"/>
<feature type="transmembrane region" description="Helical" evidence="1">
    <location>
        <begin position="7"/>
        <end position="26"/>
    </location>
</feature>
<evidence type="ECO:0000256" key="1">
    <source>
        <dbReference type="SAM" id="Phobius"/>
    </source>
</evidence>
<name>A0A4Y5JW50_9CAUD</name>
<evidence type="ECO:0000313" key="2">
    <source>
        <dbReference type="EMBL" id="QCG76222.1"/>
    </source>
</evidence>
<sequence>MLHYLPVILFVYVIGNILSLFLYNVVSYSTLFPYSMLHKQNHKKTLFHKFIKMWWFSYLNIIVLSCACIYVIGKKYIKRI</sequence>
<protein>
    <submittedName>
        <fullName evidence="2">Uncharacterized protein</fullName>
    </submittedName>
</protein>
<feature type="transmembrane region" description="Helical" evidence="1">
    <location>
        <begin position="53"/>
        <end position="73"/>
    </location>
</feature>
<evidence type="ECO:0000313" key="3">
    <source>
        <dbReference type="Proteomes" id="UP000316733"/>
    </source>
</evidence>
<reference evidence="3" key="1">
    <citation type="journal article" date="2020" name="bioRxiv">
        <title>Integrative omics analysis of Pseudomonas aeruginosa virus PA5oct highlights the molecular complexity of jumbo phages.</title>
        <authorList>
            <person name="Lood C."/>
            <person name="Danis-Wlodarczyk K."/>
            <person name="Blasdel B.G."/>
            <person name="Jang H.B."/>
            <person name="Vandenheuvel D."/>
            <person name="Briers Y."/>
            <person name="Noben J.-P."/>
            <person name="van Noort V."/>
            <person name="Drulis-Kawa Z."/>
            <person name="Lavigne R."/>
        </authorList>
    </citation>
    <scope>NUCLEOTIDE SEQUENCE [LARGE SCALE GENOMIC DNA]</scope>
</reference>
<keyword evidence="1" id="KW-0812">Transmembrane</keyword>
<keyword evidence="3" id="KW-1185">Reference proteome</keyword>
<gene>
    <name evidence="2" type="ORF">EST35_0341</name>
</gene>
<keyword evidence="1" id="KW-1133">Transmembrane helix</keyword>
<keyword evidence="1" id="KW-0472">Membrane</keyword>
<organism evidence="2 3">
    <name type="scientific">Pseudomonas phage vB_PaeM_PA5oct</name>
    <dbReference type="NCBI Taxonomy" id="2163605"/>
    <lineage>
        <taxon>Viruses</taxon>
        <taxon>Duplodnaviria</taxon>
        <taxon>Heunggongvirae</taxon>
        <taxon>Uroviricota</taxon>
        <taxon>Caudoviricetes</taxon>
        <taxon>Arenbergviridae</taxon>
        <taxon>Wroclawvirus</taxon>
        <taxon>Wroclawvirus PA5oct</taxon>
    </lineage>
</organism>
<dbReference type="Proteomes" id="UP000316733">
    <property type="component" value="Segment"/>
</dbReference>
<accession>A0A4Y5JW50</accession>
<dbReference type="EMBL" id="MK797984">
    <property type="protein sequence ID" value="QCG76222.1"/>
    <property type="molecule type" value="Genomic_DNA"/>
</dbReference>